<dbReference type="SUPFAM" id="SSF55729">
    <property type="entry name" value="Acyl-CoA N-acyltransferases (Nat)"/>
    <property type="match status" value="1"/>
</dbReference>
<dbReference type="STRING" id="643648.Slip_1715"/>
<dbReference type="RefSeq" id="WP_013175875.1">
    <property type="nucleotide sequence ID" value="NC_014220.1"/>
</dbReference>
<protein>
    <submittedName>
        <fullName evidence="2">GCN5-related N-acetyltransferase</fullName>
    </submittedName>
</protein>
<dbReference type="AlphaFoldDB" id="D7CP38"/>
<dbReference type="HOGENOM" id="CLU_1884778_0_0_9"/>
<dbReference type="Pfam" id="PF00583">
    <property type="entry name" value="Acetyltransf_1"/>
    <property type="match status" value="1"/>
</dbReference>
<dbReference type="CDD" id="cd04301">
    <property type="entry name" value="NAT_SF"/>
    <property type="match status" value="1"/>
</dbReference>
<dbReference type="GO" id="GO:0016747">
    <property type="term" value="F:acyltransferase activity, transferring groups other than amino-acyl groups"/>
    <property type="evidence" value="ECO:0007669"/>
    <property type="project" value="InterPro"/>
</dbReference>
<dbReference type="Proteomes" id="UP000000378">
    <property type="component" value="Chromosome"/>
</dbReference>
<dbReference type="EMBL" id="CP002048">
    <property type="protein sequence ID" value="ADI02473.1"/>
    <property type="molecule type" value="Genomic_DNA"/>
</dbReference>
<name>D7CP38_SYNLT</name>
<sequence>MLVCRVEARGESRERPVLDSELKDLIAFCCSGLETKLELLKNEDSTVVIKSIDHNRSSEEEFYFRFKLEEDSIFLANLKVPASRRREGIGTFCVEWLKGLARALGFKRVVLESYPSAVGFWAKMGFVRQQEEEDF</sequence>
<evidence type="ECO:0000313" key="2">
    <source>
        <dbReference type="EMBL" id="ADI02473.1"/>
    </source>
</evidence>
<dbReference type="eggNOG" id="COG0456">
    <property type="taxonomic scope" value="Bacteria"/>
</dbReference>
<dbReference type="InterPro" id="IPR016181">
    <property type="entry name" value="Acyl_CoA_acyltransferase"/>
</dbReference>
<dbReference type="Gene3D" id="3.40.630.30">
    <property type="match status" value="1"/>
</dbReference>
<keyword evidence="3" id="KW-1185">Reference proteome</keyword>
<gene>
    <name evidence="2" type="ordered locus">Slip_1715</name>
</gene>
<reference evidence="3" key="1">
    <citation type="journal article" date="2010" name="Stand. Genomic Sci.">
        <title>Complete genome sequence of Syntrophothermus lipocalidus type strain (TGB-C1T).</title>
        <authorList>
            <consortium name="US DOE Joint Genome Institute (JGI-PGF)"/>
            <person name="Djao O."/>
            <person name="Zhang X."/>
            <person name="Lucas S."/>
            <person name="Lapidus A."/>
            <person name="Glavina Del Rio T."/>
            <person name="Nolan M."/>
            <person name="Tice H."/>
            <person name="Cheng J."/>
            <person name="Han C."/>
            <person name="Tapia R."/>
            <person name="Goodwin L."/>
            <person name="Pitluck S."/>
            <person name="Liolios K."/>
            <person name="Ivanova N."/>
            <person name="Mavromatis K."/>
            <person name="Mikhailova N."/>
            <person name="Ovchinnikova G."/>
            <person name="Pati A."/>
            <person name="Brambilla E."/>
            <person name="Chen A."/>
            <person name="Palaniappan K."/>
            <person name="Land M."/>
            <person name="Hauser L."/>
            <person name="Chang Y."/>
            <person name="Jeffries C."/>
            <person name="Rohde M."/>
            <person name="Sikorski J."/>
            <person name="Spring S."/>
            <person name="Goker M."/>
            <person name="Detter J."/>
            <person name="Woyke T."/>
            <person name="Bristow J."/>
            <person name="Eisen J."/>
            <person name="Markowitz V."/>
            <person name="Hugenholtz P."/>
            <person name="Kyrpides N."/>
            <person name="Klenk H."/>
        </authorList>
    </citation>
    <scope>NUCLEOTIDE SEQUENCE [LARGE SCALE GENOMIC DNA]</scope>
    <source>
        <strain evidence="3">DSM 12680 / TGB-C1</strain>
    </source>
</reference>
<dbReference type="KEGG" id="slp:Slip_1715"/>
<evidence type="ECO:0000259" key="1">
    <source>
        <dbReference type="PROSITE" id="PS51186"/>
    </source>
</evidence>
<dbReference type="PROSITE" id="PS51186">
    <property type="entry name" value="GNAT"/>
    <property type="match status" value="1"/>
</dbReference>
<accession>D7CP38</accession>
<proteinExistence type="predicted"/>
<evidence type="ECO:0000313" key="3">
    <source>
        <dbReference type="Proteomes" id="UP000000378"/>
    </source>
</evidence>
<dbReference type="OrthoDB" id="1796540at2"/>
<feature type="domain" description="N-acetyltransferase" evidence="1">
    <location>
        <begin position="4"/>
        <end position="135"/>
    </location>
</feature>
<reference evidence="2 3" key="2">
    <citation type="journal article" date="2010" name="Stand. Genomic Sci.">
        <title>Complete genome sequence of Syntrophothermus lipocalidus type strain (TGB-C1).</title>
        <authorList>
            <person name="Djao O.D."/>
            <person name="Zhang X."/>
            <person name="Lucas S."/>
            <person name="Lapidus A."/>
            <person name="Del Rio T.G."/>
            <person name="Nolan M."/>
            <person name="Tice H."/>
            <person name="Cheng J.F."/>
            <person name="Han C."/>
            <person name="Tapia R."/>
            <person name="Goodwin L."/>
            <person name="Pitluck S."/>
            <person name="Liolios K."/>
            <person name="Ivanova N."/>
            <person name="Mavromatis K."/>
            <person name="Mikhailova N."/>
            <person name="Ovchinnikova G."/>
            <person name="Pati A."/>
            <person name="Brambilla E."/>
            <person name="Chen A."/>
            <person name="Palaniappan K."/>
            <person name="Land M."/>
            <person name="Hauser L."/>
            <person name="Chang Y.J."/>
            <person name="Jeffries C.D."/>
            <person name="Rohde M."/>
            <person name="Sikorski J."/>
            <person name="Spring S."/>
            <person name="Goker M."/>
            <person name="Detter J.C."/>
            <person name="Woyke T."/>
            <person name="Bristow J."/>
            <person name="Eisen J.A."/>
            <person name="Markowitz V."/>
            <person name="Hugenholtz P."/>
            <person name="Kyrpides N.C."/>
            <person name="Klenk H.P."/>
        </authorList>
    </citation>
    <scope>NUCLEOTIDE SEQUENCE [LARGE SCALE GENOMIC DNA]</scope>
    <source>
        <strain evidence="3">DSM 12680 / TGB-C1</strain>
    </source>
</reference>
<dbReference type="InterPro" id="IPR000182">
    <property type="entry name" value="GNAT_dom"/>
</dbReference>
<organism evidence="2 3">
    <name type="scientific">Syntrophothermus lipocalidus (strain DSM 12680 / TGB-C1)</name>
    <dbReference type="NCBI Taxonomy" id="643648"/>
    <lineage>
        <taxon>Bacteria</taxon>
        <taxon>Bacillati</taxon>
        <taxon>Bacillota</taxon>
        <taxon>Clostridia</taxon>
        <taxon>Eubacteriales</taxon>
        <taxon>Syntrophomonadaceae</taxon>
        <taxon>Syntrophothermus</taxon>
    </lineage>
</organism>